<dbReference type="OrthoDB" id="4802432at2759"/>
<evidence type="ECO:0000259" key="1">
    <source>
        <dbReference type="Pfam" id="PF20183"/>
    </source>
</evidence>
<sequence>MAAFAACRFPSLEVMELWYGRRGEACLLRFSRSHDGIFKIFRAGTWELPLPPDVMEAWNRLSELRGGKELMASDPERIDRELIRSHGDAIHHLGLVSDVLHPVSLRQIRREAQCYGPSWR</sequence>
<dbReference type="InParanoid" id="C7YSV7"/>
<dbReference type="EMBL" id="GG698899">
    <property type="protein sequence ID" value="EEU45716.1"/>
    <property type="molecule type" value="Genomic_DNA"/>
</dbReference>
<dbReference type="RefSeq" id="XP_003051429.1">
    <property type="nucleotide sequence ID" value="XM_003051383.1"/>
</dbReference>
<dbReference type="Pfam" id="PF20183">
    <property type="entry name" value="DUF6546"/>
    <property type="match status" value="1"/>
</dbReference>
<accession>C7YSV7</accession>
<dbReference type="AlphaFoldDB" id="C7YSV7"/>
<name>C7YSV7_FUSV7</name>
<dbReference type="Proteomes" id="UP000005206">
    <property type="component" value="Chromosome 5"/>
</dbReference>
<dbReference type="HOGENOM" id="CLU_146156_0_0_1"/>
<dbReference type="KEGG" id="nhe:NECHADRAFT_40743"/>
<dbReference type="VEuPathDB" id="FungiDB:NECHADRAFT_40743"/>
<organism evidence="2 3">
    <name type="scientific">Fusarium vanettenii (strain ATCC MYA-4622 / CBS 123669 / FGSC 9596 / NRRL 45880 / 77-13-4)</name>
    <name type="common">Fusarium solani subsp. pisi</name>
    <dbReference type="NCBI Taxonomy" id="660122"/>
    <lineage>
        <taxon>Eukaryota</taxon>
        <taxon>Fungi</taxon>
        <taxon>Dikarya</taxon>
        <taxon>Ascomycota</taxon>
        <taxon>Pezizomycotina</taxon>
        <taxon>Sordariomycetes</taxon>
        <taxon>Hypocreomycetidae</taxon>
        <taxon>Hypocreales</taxon>
        <taxon>Nectriaceae</taxon>
        <taxon>Fusarium</taxon>
        <taxon>Fusarium solani species complex</taxon>
        <taxon>Fusarium vanettenii</taxon>
    </lineage>
</organism>
<evidence type="ECO:0000313" key="3">
    <source>
        <dbReference type="Proteomes" id="UP000005206"/>
    </source>
</evidence>
<feature type="domain" description="DUF6546" evidence="1">
    <location>
        <begin position="2"/>
        <end position="101"/>
    </location>
</feature>
<dbReference type="GeneID" id="9668428"/>
<dbReference type="InterPro" id="IPR046676">
    <property type="entry name" value="DUF6546"/>
</dbReference>
<keyword evidence="3" id="KW-1185">Reference proteome</keyword>
<protein>
    <recommendedName>
        <fullName evidence="1">DUF6546 domain-containing protein</fullName>
    </recommendedName>
</protein>
<dbReference type="OMA" id="YWARVEV"/>
<reference evidence="2 3" key="1">
    <citation type="journal article" date="2009" name="PLoS Genet.">
        <title>The genome of Nectria haematococca: contribution of supernumerary chromosomes to gene expansion.</title>
        <authorList>
            <person name="Coleman J.J."/>
            <person name="Rounsley S.D."/>
            <person name="Rodriguez-Carres M."/>
            <person name="Kuo A."/>
            <person name="Wasmann C.C."/>
            <person name="Grimwood J."/>
            <person name="Schmutz J."/>
            <person name="Taga M."/>
            <person name="White G.J."/>
            <person name="Zhou S."/>
            <person name="Schwartz D.C."/>
            <person name="Freitag M."/>
            <person name="Ma L.J."/>
            <person name="Danchin E.G."/>
            <person name="Henrissat B."/>
            <person name="Coutinho P.M."/>
            <person name="Nelson D.R."/>
            <person name="Straney D."/>
            <person name="Napoli C.A."/>
            <person name="Barker B.M."/>
            <person name="Gribskov M."/>
            <person name="Rep M."/>
            <person name="Kroken S."/>
            <person name="Molnar I."/>
            <person name="Rensing C."/>
            <person name="Kennell J.C."/>
            <person name="Zamora J."/>
            <person name="Farman M.L."/>
            <person name="Selker E.U."/>
            <person name="Salamov A."/>
            <person name="Shapiro H."/>
            <person name="Pangilinan J."/>
            <person name="Lindquist E."/>
            <person name="Lamers C."/>
            <person name="Grigoriev I.V."/>
            <person name="Geiser D.M."/>
            <person name="Covert S.F."/>
            <person name="Temporini E."/>
            <person name="Vanetten H.D."/>
        </authorList>
    </citation>
    <scope>NUCLEOTIDE SEQUENCE [LARGE SCALE GENOMIC DNA]</scope>
    <source>
        <strain evidence="3">ATCC MYA-4622 / CBS 123669 / FGSC 9596 / NRRL 45880 / 77-13-4</strain>
    </source>
</reference>
<proteinExistence type="predicted"/>
<gene>
    <name evidence="2" type="ORF">NECHADRAFT_40743</name>
</gene>
<evidence type="ECO:0000313" key="2">
    <source>
        <dbReference type="EMBL" id="EEU45716.1"/>
    </source>
</evidence>